<dbReference type="Proteomes" id="UP001305414">
    <property type="component" value="Unassembled WGS sequence"/>
</dbReference>
<keyword evidence="3" id="KW-1185">Reference proteome</keyword>
<organism evidence="2 3">
    <name type="scientific">Xylaria bambusicola</name>
    <dbReference type="NCBI Taxonomy" id="326684"/>
    <lineage>
        <taxon>Eukaryota</taxon>
        <taxon>Fungi</taxon>
        <taxon>Dikarya</taxon>
        <taxon>Ascomycota</taxon>
        <taxon>Pezizomycotina</taxon>
        <taxon>Sordariomycetes</taxon>
        <taxon>Xylariomycetidae</taxon>
        <taxon>Xylariales</taxon>
        <taxon>Xylariaceae</taxon>
        <taxon>Xylaria</taxon>
    </lineage>
</organism>
<gene>
    <name evidence="2" type="ORF">RRF57_010442</name>
</gene>
<sequence>MTPQPLANGSFAAAKASLNMAVGVGTTVRIKALATHQDRPSGTLDGLSRTPDHICAPTN</sequence>
<reference evidence="2 3" key="1">
    <citation type="submission" date="2023-10" db="EMBL/GenBank/DDBJ databases">
        <title>Draft genome sequence of Xylaria bambusicola isolate GMP-LS, the root and basal stem rot pathogen of sugarcane in Indonesia.</title>
        <authorList>
            <person name="Selvaraj P."/>
            <person name="Muralishankar V."/>
            <person name="Muruganantham S."/>
            <person name="Sp S."/>
            <person name="Haryani S."/>
            <person name="Lau K.J.X."/>
            <person name="Naqvi N.I."/>
        </authorList>
    </citation>
    <scope>NUCLEOTIDE SEQUENCE [LARGE SCALE GENOMIC DNA]</scope>
    <source>
        <strain evidence="2">GMP-LS</strain>
    </source>
</reference>
<evidence type="ECO:0000313" key="3">
    <source>
        <dbReference type="Proteomes" id="UP001305414"/>
    </source>
</evidence>
<dbReference type="EMBL" id="JAWHQM010000044">
    <property type="protein sequence ID" value="KAK5634729.1"/>
    <property type="molecule type" value="Genomic_DNA"/>
</dbReference>
<accession>A0AAN7V3M9</accession>
<name>A0AAN7V3M9_9PEZI</name>
<feature type="region of interest" description="Disordered" evidence="1">
    <location>
        <begin position="37"/>
        <end position="59"/>
    </location>
</feature>
<comment type="caution">
    <text evidence="2">The sequence shown here is derived from an EMBL/GenBank/DDBJ whole genome shotgun (WGS) entry which is preliminary data.</text>
</comment>
<evidence type="ECO:0000313" key="2">
    <source>
        <dbReference type="EMBL" id="KAK5634729.1"/>
    </source>
</evidence>
<dbReference type="AlphaFoldDB" id="A0AAN7V3M9"/>
<proteinExistence type="predicted"/>
<protein>
    <submittedName>
        <fullName evidence="2">Uncharacterized protein</fullName>
    </submittedName>
</protein>
<evidence type="ECO:0000256" key="1">
    <source>
        <dbReference type="SAM" id="MobiDB-lite"/>
    </source>
</evidence>